<dbReference type="AlphaFoldDB" id="A0AAV9EBL3"/>
<accession>A0AAV9EBL3</accession>
<dbReference type="Proteomes" id="UP001180020">
    <property type="component" value="Unassembled WGS sequence"/>
</dbReference>
<sequence length="180" mass="19293">MGRTFSKTSTQPCQLENGLSSQGGGWIGFAVNWGLVEGSAWFPFLGDGHGISFALDRLSVKEILVKKNPFGQSSPLFQALGFGLGSWLPDKGYNHRANHNSKCTVERIPWPIRSSIDSNRGHGPNQIGGILVGITSGLKLLKLSVAVGGVDTLIWPHSISGSISSTMAWKFIRTSGVKSK</sequence>
<name>A0AAV9EBL3_ACOCL</name>
<comment type="caution">
    <text evidence="1">The sequence shown here is derived from an EMBL/GenBank/DDBJ whole genome shotgun (WGS) entry which is preliminary data.</text>
</comment>
<keyword evidence="2" id="KW-1185">Reference proteome</keyword>
<dbReference type="EMBL" id="JAUJYO010000008">
    <property type="protein sequence ID" value="KAK1310886.1"/>
    <property type="molecule type" value="Genomic_DNA"/>
</dbReference>
<reference evidence="1" key="1">
    <citation type="journal article" date="2023" name="Nat. Commun.">
        <title>Diploid and tetraploid genomes of Acorus and the evolution of monocots.</title>
        <authorList>
            <person name="Ma L."/>
            <person name="Liu K.W."/>
            <person name="Li Z."/>
            <person name="Hsiao Y.Y."/>
            <person name="Qi Y."/>
            <person name="Fu T."/>
            <person name="Tang G.D."/>
            <person name="Zhang D."/>
            <person name="Sun W.H."/>
            <person name="Liu D.K."/>
            <person name="Li Y."/>
            <person name="Chen G.Z."/>
            <person name="Liu X.D."/>
            <person name="Liao X.Y."/>
            <person name="Jiang Y.T."/>
            <person name="Yu X."/>
            <person name="Hao Y."/>
            <person name="Huang J."/>
            <person name="Zhao X.W."/>
            <person name="Ke S."/>
            <person name="Chen Y.Y."/>
            <person name="Wu W.L."/>
            <person name="Hsu J.L."/>
            <person name="Lin Y.F."/>
            <person name="Huang M.D."/>
            <person name="Li C.Y."/>
            <person name="Huang L."/>
            <person name="Wang Z.W."/>
            <person name="Zhao X."/>
            <person name="Zhong W.Y."/>
            <person name="Peng D.H."/>
            <person name="Ahmad S."/>
            <person name="Lan S."/>
            <person name="Zhang J.S."/>
            <person name="Tsai W.C."/>
            <person name="Van de Peer Y."/>
            <person name="Liu Z.J."/>
        </authorList>
    </citation>
    <scope>NUCLEOTIDE SEQUENCE</scope>
    <source>
        <strain evidence="1">CP</strain>
    </source>
</reference>
<evidence type="ECO:0000313" key="1">
    <source>
        <dbReference type="EMBL" id="KAK1310886.1"/>
    </source>
</evidence>
<evidence type="ECO:0000313" key="2">
    <source>
        <dbReference type="Proteomes" id="UP001180020"/>
    </source>
</evidence>
<gene>
    <name evidence="1" type="ORF">QJS10_CPA08g00729</name>
</gene>
<reference evidence="1" key="2">
    <citation type="submission" date="2023-06" db="EMBL/GenBank/DDBJ databases">
        <authorList>
            <person name="Ma L."/>
            <person name="Liu K.-W."/>
            <person name="Li Z."/>
            <person name="Hsiao Y.-Y."/>
            <person name="Qi Y."/>
            <person name="Fu T."/>
            <person name="Tang G."/>
            <person name="Zhang D."/>
            <person name="Sun W.-H."/>
            <person name="Liu D.-K."/>
            <person name="Li Y."/>
            <person name="Chen G.-Z."/>
            <person name="Liu X.-D."/>
            <person name="Liao X.-Y."/>
            <person name="Jiang Y.-T."/>
            <person name="Yu X."/>
            <person name="Hao Y."/>
            <person name="Huang J."/>
            <person name="Zhao X.-W."/>
            <person name="Ke S."/>
            <person name="Chen Y.-Y."/>
            <person name="Wu W.-L."/>
            <person name="Hsu J.-L."/>
            <person name="Lin Y.-F."/>
            <person name="Huang M.-D."/>
            <person name="Li C.-Y."/>
            <person name="Huang L."/>
            <person name="Wang Z.-W."/>
            <person name="Zhao X."/>
            <person name="Zhong W.-Y."/>
            <person name="Peng D.-H."/>
            <person name="Ahmad S."/>
            <person name="Lan S."/>
            <person name="Zhang J.-S."/>
            <person name="Tsai W.-C."/>
            <person name="Van De Peer Y."/>
            <person name="Liu Z.-J."/>
        </authorList>
    </citation>
    <scope>NUCLEOTIDE SEQUENCE</scope>
    <source>
        <strain evidence="1">CP</strain>
        <tissue evidence="1">Leaves</tissue>
    </source>
</reference>
<organism evidence="1 2">
    <name type="scientific">Acorus calamus</name>
    <name type="common">Sweet flag</name>
    <dbReference type="NCBI Taxonomy" id="4465"/>
    <lineage>
        <taxon>Eukaryota</taxon>
        <taxon>Viridiplantae</taxon>
        <taxon>Streptophyta</taxon>
        <taxon>Embryophyta</taxon>
        <taxon>Tracheophyta</taxon>
        <taxon>Spermatophyta</taxon>
        <taxon>Magnoliopsida</taxon>
        <taxon>Liliopsida</taxon>
        <taxon>Acoraceae</taxon>
        <taxon>Acorus</taxon>
    </lineage>
</organism>
<proteinExistence type="predicted"/>
<protein>
    <submittedName>
        <fullName evidence="1">Uncharacterized protein</fullName>
    </submittedName>
</protein>